<comment type="caution">
    <text evidence="3">The sequence shown here is derived from an EMBL/GenBank/DDBJ whole genome shotgun (WGS) entry which is preliminary data.</text>
</comment>
<proteinExistence type="predicted"/>
<dbReference type="SMART" id="SM00248">
    <property type="entry name" value="ANK"/>
    <property type="match status" value="3"/>
</dbReference>
<dbReference type="Pfam" id="PF12796">
    <property type="entry name" value="Ank_2"/>
    <property type="match status" value="1"/>
</dbReference>
<dbReference type="AlphaFoldDB" id="A0A5N6MWV4"/>
<feature type="transmembrane region" description="Helical" evidence="1">
    <location>
        <begin position="589"/>
        <end position="615"/>
    </location>
</feature>
<feature type="transmembrane region" description="Helical" evidence="1">
    <location>
        <begin position="621"/>
        <end position="646"/>
    </location>
</feature>
<feature type="transmembrane region" description="Helical" evidence="1">
    <location>
        <begin position="285"/>
        <end position="308"/>
    </location>
</feature>
<reference evidence="3 4" key="1">
    <citation type="submission" date="2019-05" db="EMBL/GenBank/DDBJ databases">
        <title>Mikania micrantha, genome provides insights into the molecular mechanism of rapid growth.</title>
        <authorList>
            <person name="Liu B."/>
        </authorList>
    </citation>
    <scope>NUCLEOTIDE SEQUENCE [LARGE SCALE GENOMIC DNA]</scope>
    <source>
        <strain evidence="3">NLD-2019</strain>
        <tissue evidence="3">Leaf</tissue>
    </source>
</reference>
<sequence length="678" mass="76915">MPDVKHWFEAFFEGDMAEIYYLLGEGDVDAIKNNINSDGNSILHIAVAIRRKDLIKKILSDIDAGDLTEIKNKKGSTVLHIAAIVGNTKAAEHLVKKNKKLLHIKDDQGKTPLIKAYENMRLDTALSLLNASSSKDVESSENADQQISKSYISDEDFRTGIRVLVQAILAKKYDIAEKIINQKADYVVSNDEVLLALARTFPSGIDNVETFFWPCFEDMREKILERTKKSFHILVNVFSDVKEKIISPYFCSPIKCKDLLVGICLLLLFVPIAMIFWMFHLIRLALLMAYFQLCMLYYLLWKVATMIVPGIKNIELKKKEYEDAKKVLQLVCRKIKGKYHADNSNRSSSSRRELTELYTRPILEAACQDAYDVVDEILEKWPEAILCKDKKGCNIIQLATMHRSLKIYNLIYTFREHSNDDYGTMEDSSENNMLHLAGRLAPSNRLKRHTGAALQLQSELQWHQEVKNLVFPTFVTKENIFGETPEMVFTREHANLVKEGEKWIKAVAESCSITAALITTIVFAAAITVPGGSSQHGVPVFTNETAFLVFAFSDAISLFSSVTALLVFLSILTSRFAEQDFLVRLPRQLIIGLCTLLVSTSAMIVAFGATLFLVFCRRKLWMIAPICGLAFVPIAIFFILKFPLILDLFRSTYRSRFGKNNHHNSKFNASDLKFFFGK</sequence>
<organism evidence="3 4">
    <name type="scientific">Mikania micrantha</name>
    <name type="common">bitter vine</name>
    <dbReference type="NCBI Taxonomy" id="192012"/>
    <lineage>
        <taxon>Eukaryota</taxon>
        <taxon>Viridiplantae</taxon>
        <taxon>Streptophyta</taxon>
        <taxon>Embryophyta</taxon>
        <taxon>Tracheophyta</taxon>
        <taxon>Spermatophyta</taxon>
        <taxon>Magnoliopsida</taxon>
        <taxon>eudicotyledons</taxon>
        <taxon>Gunneridae</taxon>
        <taxon>Pentapetalae</taxon>
        <taxon>asterids</taxon>
        <taxon>campanulids</taxon>
        <taxon>Asterales</taxon>
        <taxon>Asteraceae</taxon>
        <taxon>Asteroideae</taxon>
        <taxon>Heliantheae alliance</taxon>
        <taxon>Eupatorieae</taxon>
        <taxon>Mikania</taxon>
    </lineage>
</organism>
<feature type="transmembrane region" description="Helical" evidence="1">
    <location>
        <begin position="547"/>
        <end position="569"/>
    </location>
</feature>
<dbReference type="OrthoDB" id="1583361at2759"/>
<dbReference type="Gene3D" id="1.25.40.20">
    <property type="entry name" value="Ankyrin repeat-containing domain"/>
    <property type="match status" value="1"/>
</dbReference>
<dbReference type="Pfam" id="PF13962">
    <property type="entry name" value="PGG"/>
    <property type="match status" value="1"/>
</dbReference>
<dbReference type="GO" id="GO:0016020">
    <property type="term" value="C:membrane"/>
    <property type="evidence" value="ECO:0007669"/>
    <property type="project" value="TreeGrafter"/>
</dbReference>
<evidence type="ECO:0000313" key="4">
    <source>
        <dbReference type="Proteomes" id="UP000326396"/>
    </source>
</evidence>
<keyword evidence="1" id="KW-0812">Transmembrane</keyword>
<dbReference type="PANTHER" id="PTHR24177:SF475">
    <property type="entry name" value="ANKYRIN REPEAT-CONTAINING DOMAIN, PGG DOMAIN PROTEIN-RELATED"/>
    <property type="match status" value="1"/>
</dbReference>
<feature type="transmembrane region" description="Helical" evidence="1">
    <location>
        <begin position="506"/>
        <end position="527"/>
    </location>
</feature>
<keyword evidence="1" id="KW-1133">Transmembrane helix</keyword>
<keyword evidence="1" id="KW-0472">Membrane</keyword>
<evidence type="ECO:0000313" key="3">
    <source>
        <dbReference type="EMBL" id="KAD4177975.1"/>
    </source>
</evidence>
<evidence type="ECO:0000256" key="1">
    <source>
        <dbReference type="SAM" id="Phobius"/>
    </source>
</evidence>
<dbReference type="PANTHER" id="PTHR24177">
    <property type="entry name" value="CASKIN"/>
    <property type="match status" value="1"/>
</dbReference>
<dbReference type="EMBL" id="SZYD01000014">
    <property type="protein sequence ID" value="KAD4177975.1"/>
    <property type="molecule type" value="Genomic_DNA"/>
</dbReference>
<feature type="transmembrane region" description="Helical" evidence="1">
    <location>
        <begin position="259"/>
        <end position="279"/>
    </location>
</feature>
<keyword evidence="4" id="KW-1185">Reference proteome</keyword>
<dbReference type="Proteomes" id="UP000326396">
    <property type="component" value="Linkage Group LG4"/>
</dbReference>
<evidence type="ECO:0000259" key="2">
    <source>
        <dbReference type="Pfam" id="PF13962"/>
    </source>
</evidence>
<dbReference type="SUPFAM" id="SSF48403">
    <property type="entry name" value="Ankyrin repeat"/>
    <property type="match status" value="1"/>
</dbReference>
<name>A0A5N6MWV4_9ASTR</name>
<dbReference type="InterPro" id="IPR026961">
    <property type="entry name" value="PGG_dom"/>
</dbReference>
<feature type="domain" description="PGG" evidence="2">
    <location>
        <begin position="501"/>
        <end position="613"/>
    </location>
</feature>
<dbReference type="InterPro" id="IPR002110">
    <property type="entry name" value="Ankyrin_rpt"/>
</dbReference>
<protein>
    <recommendedName>
        <fullName evidence="2">PGG domain-containing protein</fullName>
    </recommendedName>
</protein>
<accession>A0A5N6MWV4</accession>
<dbReference type="InterPro" id="IPR036770">
    <property type="entry name" value="Ankyrin_rpt-contain_sf"/>
</dbReference>
<gene>
    <name evidence="3" type="ORF">E3N88_26566</name>
</gene>